<dbReference type="AlphaFoldDB" id="A0A2H1G400"/>
<feature type="transmembrane region" description="Helical" evidence="1">
    <location>
        <begin position="43"/>
        <end position="66"/>
    </location>
</feature>
<dbReference type="Proteomes" id="UP000245764">
    <property type="component" value="Chromosome 3"/>
</dbReference>
<protein>
    <submittedName>
        <fullName evidence="2">Uncharacterized protein</fullName>
    </submittedName>
</protein>
<keyword evidence="1" id="KW-0812">Transmembrane</keyword>
<feature type="transmembrane region" description="Helical" evidence="1">
    <location>
        <begin position="12"/>
        <end position="37"/>
    </location>
</feature>
<keyword evidence="1" id="KW-1133">Transmembrane helix</keyword>
<gene>
    <name evidence="2" type="ORF">ZT1E4_G3679</name>
</gene>
<evidence type="ECO:0000313" key="2">
    <source>
        <dbReference type="EMBL" id="SMR48289.1"/>
    </source>
</evidence>
<reference evidence="3" key="1">
    <citation type="submission" date="2017-05" db="EMBL/GenBank/DDBJ databases">
        <authorList>
            <person name="Song R."/>
            <person name="Chenine A.L."/>
            <person name="Ruprecht R.M."/>
        </authorList>
    </citation>
    <scope>NUCLEOTIDE SEQUENCE [LARGE SCALE GENOMIC DNA]</scope>
</reference>
<accession>A0A2H1G400</accession>
<evidence type="ECO:0000313" key="3">
    <source>
        <dbReference type="Proteomes" id="UP000245764"/>
    </source>
</evidence>
<sequence length="314" mass="34568">MTSTTSPPRLSSLVLICIFLFLSLTSLACAIFVLLSFPSSAPASIFWTAISALSAWFLFCFALVAWRKRALGRHWREEGAHSIQYFALIADDRSFRSENVLTSRNSIVEISPPSPFRHDRYIFLTESPQPRPPSDFSNRSFNIAIPLSSHPPAISHHAVAPAHPRPYLRLPSPRLLPALPVPRLPTAPSIALAQLQAPPPLPKPSPAQLALPRLAPLPRVPRTHAQPTDLSRPIAILPRTPLHLDVELSAPLCSFAPLSFPPLPPPPVTATAPTTRLESLRILRLATKRRQARSDELGTLDARTREGVTWGEAF</sequence>
<keyword evidence="1" id="KW-0472">Membrane</keyword>
<organism evidence="2 3">
    <name type="scientific">Zymoseptoria tritici ST99CH_1E4</name>
    <dbReference type="NCBI Taxonomy" id="1276532"/>
    <lineage>
        <taxon>Eukaryota</taxon>
        <taxon>Fungi</taxon>
        <taxon>Dikarya</taxon>
        <taxon>Ascomycota</taxon>
        <taxon>Pezizomycotina</taxon>
        <taxon>Dothideomycetes</taxon>
        <taxon>Dothideomycetidae</taxon>
        <taxon>Mycosphaerellales</taxon>
        <taxon>Mycosphaerellaceae</taxon>
        <taxon>Zymoseptoria</taxon>
    </lineage>
</organism>
<name>A0A2H1G400_ZYMTR</name>
<evidence type="ECO:0000256" key="1">
    <source>
        <dbReference type="SAM" id="Phobius"/>
    </source>
</evidence>
<proteinExistence type="predicted"/>
<dbReference type="EMBL" id="LT854255">
    <property type="protein sequence ID" value="SMR48289.1"/>
    <property type="molecule type" value="Genomic_DNA"/>
</dbReference>